<evidence type="ECO:0000313" key="3">
    <source>
        <dbReference type="EMBL" id="KAF0042809.1"/>
    </source>
</evidence>
<evidence type="ECO:0000259" key="2">
    <source>
        <dbReference type="Pfam" id="PF13843"/>
    </source>
</evidence>
<name>A0A6A4TD35_SCOMX</name>
<dbReference type="PANTHER" id="PTHR46599:SF3">
    <property type="entry name" value="PIGGYBAC TRANSPOSABLE ELEMENT-DERIVED PROTEIN 4"/>
    <property type="match status" value="1"/>
</dbReference>
<dbReference type="Proteomes" id="UP000438429">
    <property type="component" value="Unassembled WGS sequence"/>
</dbReference>
<feature type="compositionally biased region" description="Acidic residues" evidence="1">
    <location>
        <begin position="47"/>
        <end position="59"/>
    </location>
</feature>
<evidence type="ECO:0000313" key="4">
    <source>
        <dbReference type="Proteomes" id="UP000438429"/>
    </source>
</evidence>
<feature type="compositionally biased region" description="Basic residues" evidence="1">
    <location>
        <begin position="63"/>
        <end position="72"/>
    </location>
</feature>
<comment type="caution">
    <text evidence="3">The sequence shown here is derived from an EMBL/GenBank/DDBJ whole genome shotgun (WGS) entry which is preliminary data.</text>
</comment>
<evidence type="ECO:0000256" key="1">
    <source>
        <dbReference type="SAM" id="MobiDB-lite"/>
    </source>
</evidence>
<feature type="compositionally biased region" description="Acidic residues" evidence="1">
    <location>
        <begin position="1"/>
        <end position="11"/>
    </location>
</feature>
<feature type="region of interest" description="Disordered" evidence="1">
    <location>
        <begin position="1"/>
        <end position="178"/>
    </location>
</feature>
<dbReference type="InterPro" id="IPR029526">
    <property type="entry name" value="PGBD"/>
</dbReference>
<feature type="compositionally biased region" description="Basic residues" evidence="1">
    <location>
        <begin position="123"/>
        <end position="135"/>
    </location>
</feature>
<proteinExistence type="predicted"/>
<organism evidence="3 4">
    <name type="scientific">Scophthalmus maximus</name>
    <name type="common">Turbot</name>
    <name type="synonym">Psetta maxima</name>
    <dbReference type="NCBI Taxonomy" id="52904"/>
    <lineage>
        <taxon>Eukaryota</taxon>
        <taxon>Metazoa</taxon>
        <taxon>Chordata</taxon>
        <taxon>Craniata</taxon>
        <taxon>Vertebrata</taxon>
        <taxon>Euteleostomi</taxon>
        <taxon>Actinopterygii</taxon>
        <taxon>Neopterygii</taxon>
        <taxon>Teleostei</taxon>
        <taxon>Neoteleostei</taxon>
        <taxon>Acanthomorphata</taxon>
        <taxon>Carangaria</taxon>
        <taxon>Pleuronectiformes</taxon>
        <taxon>Pleuronectoidei</taxon>
        <taxon>Scophthalmidae</taxon>
        <taxon>Scophthalmus</taxon>
    </lineage>
</organism>
<feature type="compositionally biased region" description="Low complexity" evidence="1">
    <location>
        <begin position="73"/>
        <end position="89"/>
    </location>
</feature>
<dbReference type="Pfam" id="PF13843">
    <property type="entry name" value="DDE_Tnp_1_7"/>
    <property type="match status" value="1"/>
</dbReference>
<accession>A0A6A4TD35</accession>
<dbReference type="EMBL" id="VEVO01000004">
    <property type="protein sequence ID" value="KAF0042809.1"/>
    <property type="molecule type" value="Genomic_DNA"/>
</dbReference>
<feature type="domain" description="PiggyBac transposable element-derived protein" evidence="2">
    <location>
        <begin position="184"/>
        <end position="555"/>
    </location>
</feature>
<reference evidence="3 4" key="1">
    <citation type="submission" date="2019-06" db="EMBL/GenBank/DDBJ databases">
        <title>Draft genomes of female and male turbot (Scophthalmus maximus).</title>
        <authorList>
            <person name="Xu H."/>
            <person name="Xu X.-W."/>
            <person name="Shao C."/>
            <person name="Chen S."/>
        </authorList>
    </citation>
    <scope>NUCLEOTIDE SEQUENCE [LARGE SCALE GENOMIC DNA]</scope>
    <source>
        <strain evidence="3">Ysfricsl-2016a</strain>
        <tissue evidence="3">Blood</tissue>
    </source>
</reference>
<gene>
    <name evidence="3" type="ORF">F2P81_004146</name>
</gene>
<protein>
    <recommendedName>
        <fullName evidence="2">PiggyBac transposable element-derived protein domain-containing protein</fullName>
    </recommendedName>
</protein>
<sequence length="771" mass="87360">MLLSESEDESEELHSDSDSGSSTCSPEEEEEEEDIPRGLARGPDREDLTDEDSSGDEWDNTPTKRRAPRKRCVAASASPVSSSLKPPSKNCQQRPHRKRIHNASTPKKGDSSSPRTGRASSTPRRKNGSVKRRAERRLVAEEEDEAVDGERWRNIDEDDVEPPQPRFRPERDVGPQLNRTANYTPLELFQLFFSTTVIDTLVRNTNAYGKEKYQSQRESWVHVTAADMYSFICLVLYMGIVPLKTLKEFWRGSKLFSLPFPASVMPCRRFLAISRSLHMNDPAVEAANDQKKGTCGYDRLCKIKPLYHQIVEACYTFFHPRQHISIDERMVASKARIGLKQYIKNKPTKWGFKLFVLADSICGYTLNFFVYGGREGKPTGKGLSYDAVMRLLNIPFLGKGYKLYVDNFYTSPTLFLDLLKRKIWACGTIRSNVAGYPKTKRNDMAKKTTRGTIRWIRKGKLLFVKWLDTREVTMCSSIHKVYSDDMAKRKVKNADGQWTVKQVPIPGCIKDYNRHMGGVDLSDALIGYYNVLHKTQKWYKTLFYHFVDIATVNAFILHKEMCKLQNRPEVTQKKFREQLILSLAEIGSTPRRSGPQNYMFPASPFKVPPAQTNPSLSSVAAASPSIVPPTSPPCLSHVPPNPMSEVPPGSPSTMRPPSLSTQILHMHAHISGFSDTRQMALNIETFSIFLVLGVEIGPVSFYMLQQTEINNHTPSSQSQTIKQRRADRRARGYPAFAVFSASSVPWLRSKDNCTEHRANPPIRRLPLPQAS</sequence>
<dbReference type="PANTHER" id="PTHR46599">
    <property type="entry name" value="PIGGYBAC TRANSPOSABLE ELEMENT-DERIVED PROTEIN 4"/>
    <property type="match status" value="1"/>
</dbReference>
<dbReference type="AlphaFoldDB" id="A0A6A4TD35"/>
<feature type="compositionally biased region" description="Polar residues" evidence="1">
    <location>
        <begin position="111"/>
        <end position="122"/>
    </location>
</feature>